<keyword evidence="1" id="KW-0732">Signal</keyword>
<dbReference type="GO" id="GO:0004553">
    <property type="term" value="F:hydrolase activity, hydrolyzing O-glycosyl compounds"/>
    <property type="evidence" value="ECO:0007669"/>
    <property type="project" value="InterPro"/>
</dbReference>
<dbReference type="InterPro" id="IPR003610">
    <property type="entry name" value="CBM5/12"/>
</dbReference>
<dbReference type="GO" id="GO:0030246">
    <property type="term" value="F:carbohydrate binding"/>
    <property type="evidence" value="ECO:0007669"/>
    <property type="project" value="InterPro"/>
</dbReference>
<dbReference type="PATRIC" id="fig|1608994.3.peg.1733"/>
<feature type="domain" description="Fibronectin type-III" evidence="3">
    <location>
        <begin position="204"/>
        <end position="291"/>
    </location>
</feature>
<dbReference type="InterPro" id="IPR014756">
    <property type="entry name" value="Ig_E-set"/>
</dbReference>
<dbReference type="STRING" id="1608994.TU86_05685"/>
<dbReference type="InterPro" id="IPR036116">
    <property type="entry name" value="FN3_sf"/>
</dbReference>
<dbReference type="Pfam" id="PF02839">
    <property type="entry name" value="CBM_5_12"/>
    <property type="match status" value="1"/>
</dbReference>
<dbReference type="CDD" id="cd21177">
    <property type="entry name" value="LPMO_AA10"/>
    <property type="match status" value="1"/>
</dbReference>
<dbReference type="SMART" id="SM00495">
    <property type="entry name" value="ChtBD3"/>
    <property type="match status" value="1"/>
</dbReference>
<dbReference type="Pfam" id="PF03067">
    <property type="entry name" value="LPMO_10"/>
    <property type="match status" value="1"/>
</dbReference>
<dbReference type="Gene3D" id="2.60.40.10">
    <property type="entry name" value="Immunoglobulins"/>
    <property type="match status" value="2"/>
</dbReference>
<evidence type="ECO:0000313" key="5">
    <source>
        <dbReference type="Proteomes" id="UP000036325"/>
    </source>
</evidence>
<dbReference type="GO" id="GO:0005975">
    <property type="term" value="P:carbohydrate metabolic process"/>
    <property type="evidence" value="ECO:0007669"/>
    <property type="project" value="InterPro"/>
</dbReference>
<dbReference type="AlphaFoldDB" id="A0A0J6ISB7"/>
<dbReference type="CDD" id="cd12214">
    <property type="entry name" value="ChiA1_BD"/>
    <property type="match status" value="1"/>
</dbReference>
<dbReference type="SMART" id="SM00060">
    <property type="entry name" value="FN3"/>
    <property type="match status" value="2"/>
</dbReference>
<dbReference type="Pfam" id="PF00041">
    <property type="entry name" value="fn3"/>
    <property type="match status" value="1"/>
</dbReference>
<name>A0A0J6ISB7_9PSED</name>
<dbReference type="PANTHER" id="PTHR34823">
    <property type="entry name" value="GLCNAC-BINDING PROTEIN A"/>
    <property type="match status" value="1"/>
</dbReference>
<accession>A0A0J6ISB7</accession>
<evidence type="ECO:0000313" key="4">
    <source>
        <dbReference type="EMBL" id="KMN15163.1"/>
    </source>
</evidence>
<gene>
    <name evidence="4" type="ORF">TU86_05685</name>
</gene>
<dbReference type="PROSITE" id="PS50853">
    <property type="entry name" value="FN3"/>
    <property type="match status" value="2"/>
</dbReference>
<dbReference type="SUPFAM" id="SSF51055">
    <property type="entry name" value="Carbohydrate binding domain"/>
    <property type="match status" value="1"/>
</dbReference>
<dbReference type="CDD" id="cd00063">
    <property type="entry name" value="FN3"/>
    <property type="match status" value="2"/>
</dbReference>
<sequence>MPRHGHVFSPASRAYFAWQAGELDEGALNQRESGKFFPTTAADQLDVYAKQDTLNAAPPPDGKIASANQLTGAALDAPGSHWQKHEVRGGEALEVSWHFTANHATRRWNYFMTKEDWNPERVLSRDQFEAEPFYTVQINLQPFWEHTDAMMPSSPTVHGVPLPQREGYHVLLAVWEVANTGNAFYQVIDLDFLADDAGEERPTTPSHLMTREVTDKHITLTWGASTGPHPIAAYRLIRNGSTTVDVIAPLLSWMDNSVRPETLYTYFISAIDELGNMSTPSRAIEVITPAEGGENAPPTAPKNLHSMGQTSTVVSVMWGASTGPSAITQYLIYRNDQEIARVKADKTSFDDTGLTPNTQYRYYVTALDERAQASAPSNVLSVKTEADQGGGEYPLWALNTKYLVNERVSHNGKHWQCLQAHISNVSWAPGQADTLWTQVA</sequence>
<comment type="caution">
    <text evidence="4">The sequence shown here is derived from an EMBL/GenBank/DDBJ whole genome shotgun (WGS) entry which is preliminary data.</text>
</comment>
<evidence type="ECO:0000256" key="1">
    <source>
        <dbReference type="ARBA" id="ARBA00022729"/>
    </source>
</evidence>
<keyword evidence="2" id="KW-0378">Hydrolase</keyword>
<dbReference type="PANTHER" id="PTHR34823:SF1">
    <property type="entry name" value="CHITIN-BINDING TYPE-4 DOMAIN-CONTAINING PROTEIN"/>
    <property type="match status" value="1"/>
</dbReference>
<dbReference type="InterPro" id="IPR003961">
    <property type="entry name" value="FN3_dom"/>
</dbReference>
<evidence type="ECO:0000256" key="2">
    <source>
        <dbReference type="ARBA" id="ARBA00022801"/>
    </source>
</evidence>
<dbReference type="SUPFAM" id="SSF49265">
    <property type="entry name" value="Fibronectin type III"/>
    <property type="match status" value="1"/>
</dbReference>
<organism evidence="4 5">
    <name type="scientific">Pseudomonas weihenstephanensis</name>
    <dbReference type="NCBI Taxonomy" id="1608994"/>
    <lineage>
        <taxon>Bacteria</taxon>
        <taxon>Pseudomonadati</taxon>
        <taxon>Pseudomonadota</taxon>
        <taxon>Gammaproteobacteria</taxon>
        <taxon>Pseudomonadales</taxon>
        <taxon>Pseudomonadaceae</taxon>
        <taxon>Pseudomonas</taxon>
    </lineage>
</organism>
<proteinExistence type="predicted"/>
<dbReference type="Gene3D" id="2.70.50.50">
    <property type="entry name" value="chitin-binding protein cbp21"/>
    <property type="match status" value="1"/>
</dbReference>
<dbReference type="EMBL" id="JYLF01000002">
    <property type="protein sequence ID" value="KMN15163.1"/>
    <property type="molecule type" value="Genomic_DNA"/>
</dbReference>
<feature type="domain" description="Fibronectin type-III" evidence="3">
    <location>
        <begin position="300"/>
        <end position="387"/>
    </location>
</feature>
<dbReference type="InterPro" id="IPR013783">
    <property type="entry name" value="Ig-like_fold"/>
</dbReference>
<dbReference type="InterPro" id="IPR004302">
    <property type="entry name" value="Cellulose/chitin-bd_N"/>
</dbReference>
<dbReference type="Proteomes" id="UP000036325">
    <property type="component" value="Unassembled WGS sequence"/>
</dbReference>
<dbReference type="InterPro" id="IPR036573">
    <property type="entry name" value="CBM_sf_5/12"/>
</dbReference>
<dbReference type="SUPFAM" id="SSF81296">
    <property type="entry name" value="E set domains"/>
    <property type="match status" value="1"/>
</dbReference>
<dbReference type="InterPro" id="IPR051024">
    <property type="entry name" value="GlcNAc_Chitin_IntDeg"/>
</dbReference>
<protein>
    <recommendedName>
        <fullName evidence="3">Fibronectin type-III domain-containing protein</fullName>
    </recommendedName>
</protein>
<dbReference type="GO" id="GO:0005576">
    <property type="term" value="C:extracellular region"/>
    <property type="evidence" value="ECO:0007669"/>
    <property type="project" value="InterPro"/>
</dbReference>
<dbReference type="Gene3D" id="2.10.10.20">
    <property type="entry name" value="Carbohydrate-binding module superfamily 5/12"/>
    <property type="match status" value="1"/>
</dbReference>
<evidence type="ECO:0000259" key="3">
    <source>
        <dbReference type="PROSITE" id="PS50853"/>
    </source>
</evidence>
<reference evidence="4 5" key="1">
    <citation type="submission" date="2015-02" db="EMBL/GenBank/DDBJ databases">
        <title>Pseudomonas helleri sp. nov. and Pseudomonas weihenstephanensis sp. nov., isolated from raw cows milk.</title>
        <authorList>
            <person name="von Neubeck M."/>
            <person name="Huptas C."/>
            <person name="Wenning M."/>
            <person name="Scherer S."/>
        </authorList>
    </citation>
    <scope>NUCLEOTIDE SEQUENCE [LARGE SCALE GENOMIC DNA]</scope>
    <source>
        <strain evidence="4 5">DSM 29166</strain>
    </source>
</reference>